<dbReference type="AlphaFoldDB" id="A0A0F0H595"/>
<protein>
    <recommendedName>
        <fullName evidence="1">YtkA-like domain-containing protein</fullName>
    </recommendedName>
</protein>
<dbReference type="STRING" id="68170.GCA_000974445_05096"/>
<dbReference type="InterPro" id="IPR032693">
    <property type="entry name" value="YtkA-like_dom"/>
</dbReference>
<dbReference type="RefSeq" id="WP_045311102.1">
    <property type="nucleotide sequence ID" value="NZ_JYJG01000054.1"/>
</dbReference>
<evidence type="ECO:0000259" key="1">
    <source>
        <dbReference type="Pfam" id="PF13115"/>
    </source>
</evidence>
<name>A0A0F0H595_LENAE</name>
<dbReference type="Proteomes" id="UP000033393">
    <property type="component" value="Unassembled WGS sequence"/>
</dbReference>
<organism evidence="2 3">
    <name type="scientific">Lentzea aerocolonigenes</name>
    <name type="common">Lechevalieria aerocolonigenes</name>
    <name type="synonym">Saccharothrix aerocolonigenes</name>
    <dbReference type="NCBI Taxonomy" id="68170"/>
    <lineage>
        <taxon>Bacteria</taxon>
        <taxon>Bacillati</taxon>
        <taxon>Actinomycetota</taxon>
        <taxon>Actinomycetes</taxon>
        <taxon>Pseudonocardiales</taxon>
        <taxon>Pseudonocardiaceae</taxon>
        <taxon>Lentzea</taxon>
    </lineage>
</organism>
<reference evidence="2 3" key="1">
    <citation type="submission" date="2015-02" db="EMBL/GenBank/DDBJ databases">
        <authorList>
            <person name="Ju K.-S."/>
            <person name="Doroghazi J.R."/>
            <person name="Metcalf W."/>
        </authorList>
    </citation>
    <scope>NUCLEOTIDE SEQUENCE [LARGE SCALE GENOMIC DNA]</scope>
    <source>
        <strain evidence="2 3">NRRL B-16140</strain>
    </source>
</reference>
<dbReference type="EMBL" id="JYJG01000054">
    <property type="protein sequence ID" value="KJK50680.1"/>
    <property type="molecule type" value="Genomic_DNA"/>
</dbReference>
<gene>
    <name evidence="2" type="ORF">UK23_09820</name>
</gene>
<comment type="caution">
    <text evidence="2">The sequence shown here is derived from an EMBL/GenBank/DDBJ whole genome shotgun (WGS) entry which is preliminary data.</text>
</comment>
<proteinExistence type="predicted"/>
<accession>A0A0F0H595</accession>
<dbReference type="Pfam" id="PF13115">
    <property type="entry name" value="YtkA"/>
    <property type="match status" value="1"/>
</dbReference>
<sequence length="129" mass="13689">MKRYVLIALAVVVAAAGALVVLWPRTVAAQPHLAETGQLRFVLTPASTKSGVNSFDLRITDLRGKPAQGDEVVVEPAMPQMGHAIAPITAGPLEPGHYQVGDVGLYMPGQWEITVSLSAERVVIPLLLT</sequence>
<keyword evidence="3" id="KW-1185">Reference proteome</keyword>
<evidence type="ECO:0000313" key="2">
    <source>
        <dbReference type="EMBL" id="KJK50680.1"/>
    </source>
</evidence>
<feature type="domain" description="YtkA-like" evidence="1">
    <location>
        <begin position="40"/>
        <end position="115"/>
    </location>
</feature>
<dbReference type="PATRIC" id="fig|68170.10.peg.347"/>
<evidence type="ECO:0000313" key="3">
    <source>
        <dbReference type="Proteomes" id="UP000033393"/>
    </source>
</evidence>